<dbReference type="GO" id="GO:0005506">
    <property type="term" value="F:iron ion binding"/>
    <property type="evidence" value="ECO:0007669"/>
    <property type="project" value="InterPro"/>
</dbReference>
<evidence type="ECO:0000313" key="7">
    <source>
        <dbReference type="Proteomes" id="UP001085076"/>
    </source>
</evidence>
<reference evidence="6" key="2">
    <citation type="journal article" date="2022" name="Hortic Res">
        <title>The genome of Dioscorea zingiberensis sheds light on the biosynthesis, origin and evolution of the medicinally important diosgenin saponins.</title>
        <authorList>
            <person name="Li Y."/>
            <person name="Tan C."/>
            <person name="Li Z."/>
            <person name="Guo J."/>
            <person name="Li S."/>
            <person name="Chen X."/>
            <person name="Wang C."/>
            <person name="Dai X."/>
            <person name="Yang H."/>
            <person name="Song W."/>
            <person name="Hou L."/>
            <person name="Xu J."/>
            <person name="Tong Z."/>
            <person name="Xu A."/>
            <person name="Yuan X."/>
            <person name="Wang W."/>
            <person name="Yang Q."/>
            <person name="Chen L."/>
            <person name="Sun Z."/>
            <person name="Wang K."/>
            <person name="Pan B."/>
            <person name="Chen J."/>
            <person name="Bao Y."/>
            <person name="Liu F."/>
            <person name="Qi X."/>
            <person name="Gang D.R."/>
            <person name="Wen J."/>
            <person name="Li J."/>
        </authorList>
    </citation>
    <scope>NUCLEOTIDE SEQUENCE</scope>
    <source>
        <strain evidence="6">Dzin_1.0</strain>
    </source>
</reference>
<keyword evidence="4" id="KW-0408">Iron</keyword>
<proteinExistence type="inferred from homology"/>
<dbReference type="GO" id="GO:0004497">
    <property type="term" value="F:monooxygenase activity"/>
    <property type="evidence" value="ECO:0007669"/>
    <property type="project" value="InterPro"/>
</dbReference>
<dbReference type="InterPro" id="IPR001128">
    <property type="entry name" value="Cyt_P450"/>
</dbReference>
<dbReference type="EMBL" id="JAGGNH010000009">
    <property type="protein sequence ID" value="KAJ0962802.1"/>
    <property type="molecule type" value="Genomic_DNA"/>
</dbReference>
<dbReference type="OrthoDB" id="1711835at2759"/>
<comment type="similarity">
    <text evidence="1">Belongs to the cytochrome P450 family.</text>
</comment>
<evidence type="ECO:0000256" key="3">
    <source>
        <dbReference type="ARBA" id="ARBA00023002"/>
    </source>
</evidence>
<dbReference type="GO" id="GO:0020037">
    <property type="term" value="F:heme binding"/>
    <property type="evidence" value="ECO:0007669"/>
    <property type="project" value="InterPro"/>
</dbReference>
<name>A0A9D5BYI0_9LILI</name>
<gene>
    <name evidence="6" type="ORF">J5N97_027924</name>
</gene>
<evidence type="ECO:0000256" key="1">
    <source>
        <dbReference type="ARBA" id="ARBA00010617"/>
    </source>
</evidence>
<dbReference type="Gene3D" id="1.10.630.10">
    <property type="entry name" value="Cytochrome P450"/>
    <property type="match status" value="1"/>
</dbReference>
<keyword evidence="5" id="KW-1133">Transmembrane helix</keyword>
<protein>
    <recommendedName>
        <fullName evidence="8">Cytochrome P450</fullName>
    </recommendedName>
</protein>
<dbReference type="InterPro" id="IPR036396">
    <property type="entry name" value="Cyt_P450_sf"/>
</dbReference>
<evidence type="ECO:0000313" key="6">
    <source>
        <dbReference type="EMBL" id="KAJ0962802.1"/>
    </source>
</evidence>
<dbReference type="Pfam" id="PF00067">
    <property type="entry name" value="p450"/>
    <property type="match status" value="1"/>
</dbReference>
<evidence type="ECO:0000256" key="2">
    <source>
        <dbReference type="ARBA" id="ARBA00022723"/>
    </source>
</evidence>
<dbReference type="AlphaFoldDB" id="A0A9D5BYI0"/>
<dbReference type="Proteomes" id="UP001085076">
    <property type="component" value="Miscellaneous, Linkage group lg09"/>
</dbReference>
<feature type="transmembrane region" description="Helical" evidence="5">
    <location>
        <begin position="12"/>
        <end position="36"/>
    </location>
</feature>
<evidence type="ECO:0000256" key="4">
    <source>
        <dbReference type="ARBA" id="ARBA00023004"/>
    </source>
</evidence>
<keyword evidence="5" id="KW-0812">Transmembrane</keyword>
<sequence>MKHYYVRTLIMDLLLSVSLHSILILIPISISIIFLFSISSKQQQSQDSNGLRPYPIVGNLPQFLCHRHRFLNWMTELLAASPTNTISFCILGSVRDIITANPSNVEHILKTNFDNYPKGPRFIHHLKDFLCSGIVNVDRHLWRVQRKTVSFEFNTRSLHNFVIINVQHEILSHLLPLLRKSSRTGAIIDLQDVLERFSFDNICKFAFNEDAVCLSDHDHVSEKPPPNNNILSRFAQAFKSAAELSADRFTYAIPRFWIITRLLNIGSER</sequence>
<keyword evidence="3" id="KW-0560">Oxidoreductase</keyword>
<dbReference type="GO" id="GO:0016705">
    <property type="term" value="F:oxidoreductase activity, acting on paired donors, with incorporation or reduction of molecular oxygen"/>
    <property type="evidence" value="ECO:0007669"/>
    <property type="project" value="InterPro"/>
</dbReference>
<keyword evidence="2" id="KW-0479">Metal-binding</keyword>
<accession>A0A9D5BYI0</accession>
<organism evidence="6 7">
    <name type="scientific">Dioscorea zingiberensis</name>
    <dbReference type="NCBI Taxonomy" id="325984"/>
    <lineage>
        <taxon>Eukaryota</taxon>
        <taxon>Viridiplantae</taxon>
        <taxon>Streptophyta</taxon>
        <taxon>Embryophyta</taxon>
        <taxon>Tracheophyta</taxon>
        <taxon>Spermatophyta</taxon>
        <taxon>Magnoliopsida</taxon>
        <taxon>Liliopsida</taxon>
        <taxon>Dioscoreales</taxon>
        <taxon>Dioscoreaceae</taxon>
        <taxon>Dioscorea</taxon>
    </lineage>
</organism>
<evidence type="ECO:0000256" key="5">
    <source>
        <dbReference type="SAM" id="Phobius"/>
    </source>
</evidence>
<keyword evidence="7" id="KW-1185">Reference proteome</keyword>
<reference evidence="6" key="1">
    <citation type="submission" date="2021-03" db="EMBL/GenBank/DDBJ databases">
        <authorList>
            <person name="Li Z."/>
            <person name="Yang C."/>
        </authorList>
    </citation>
    <scope>NUCLEOTIDE SEQUENCE</scope>
    <source>
        <strain evidence="6">Dzin_1.0</strain>
        <tissue evidence="6">Leaf</tissue>
    </source>
</reference>
<dbReference type="PANTHER" id="PTHR24296">
    <property type="entry name" value="CYTOCHROME P450"/>
    <property type="match status" value="1"/>
</dbReference>
<comment type="caution">
    <text evidence="6">The sequence shown here is derived from an EMBL/GenBank/DDBJ whole genome shotgun (WGS) entry which is preliminary data.</text>
</comment>
<evidence type="ECO:0008006" key="8">
    <source>
        <dbReference type="Google" id="ProtNLM"/>
    </source>
</evidence>
<keyword evidence="5" id="KW-0472">Membrane</keyword>
<dbReference type="SUPFAM" id="SSF48264">
    <property type="entry name" value="Cytochrome P450"/>
    <property type="match status" value="1"/>
</dbReference>